<protein>
    <recommendedName>
        <fullName evidence="3">TetR family transcriptional regulator</fullName>
    </recommendedName>
</protein>
<proteinExistence type="predicted"/>
<sequence length="238" mass="25623">MTVEVPGPSPAELAGYVRVARDHREHERYHSVLKLEEAAAWRRDSNALKLLAARWSDSPAPERLDPAHGAVGCVDLNDPAVVATTGILFLEGDSEPAELIALRGRFEQAAARYQRLSGWLGEHMAAEWPRLRTLLTPALVEAARPRFRALTRTTEAANAYSLVARLLDSAVHTLNAQDLTPEGVRRAPAVAASMVLTASWFLDSAASSLAEAGAHLGLSDPDWSSFIALAEASGSLET</sequence>
<dbReference type="EMBL" id="JBHRWI010000007">
    <property type="protein sequence ID" value="MFC3509980.1"/>
    <property type="molecule type" value="Genomic_DNA"/>
</dbReference>
<dbReference type="Proteomes" id="UP001595764">
    <property type="component" value="Unassembled WGS sequence"/>
</dbReference>
<evidence type="ECO:0000313" key="1">
    <source>
        <dbReference type="EMBL" id="MFC3509980.1"/>
    </source>
</evidence>
<keyword evidence="2" id="KW-1185">Reference proteome</keyword>
<dbReference type="RefSeq" id="WP_377870595.1">
    <property type="nucleotide sequence ID" value="NZ_JBHMAY010000022.1"/>
</dbReference>
<name>A0ABV7QD76_9PSEU</name>
<reference evidence="2" key="1">
    <citation type="journal article" date="2019" name="Int. J. Syst. Evol. Microbiol.">
        <title>The Global Catalogue of Microorganisms (GCM) 10K type strain sequencing project: providing services to taxonomists for standard genome sequencing and annotation.</title>
        <authorList>
            <consortium name="The Broad Institute Genomics Platform"/>
            <consortium name="The Broad Institute Genome Sequencing Center for Infectious Disease"/>
            <person name="Wu L."/>
            <person name="Ma J."/>
        </authorList>
    </citation>
    <scope>NUCLEOTIDE SEQUENCE [LARGE SCALE GENOMIC DNA]</scope>
    <source>
        <strain evidence="2">CGMCC 4.7682</strain>
    </source>
</reference>
<evidence type="ECO:0008006" key="3">
    <source>
        <dbReference type="Google" id="ProtNLM"/>
    </source>
</evidence>
<comment type="caution">
    <text evidence="1">The sequence shown here is derived from an EMBL/GenBank/DDBJ whole genome shotgun (WGS) entry which is preliminary data.</text>
</comment>
<accession>A0ABV7QD76</accession>
<organism evidence="1 2">
    <name type="scientific">Amycolatopsis halotolerans</name>
    <dbReference type="NCBI Taxonomy" id="330083"/>
    <lineage>
        <taxon>Bacteria</taxon>
        <taxon>Bacillati</taxon>
        <taxon>Actinomycetota</taxon>
        <taxon>Actinomycetes</taxon>
        <taxon>Pseudonocardiales</taxon>
        <taxon>Pseudonocardiaceae</taxon>
        <taxon>Amycolatopsis</taxon>
    </lineage>
</organism>
<gene>
    <name evidence="1" type="ORF">ACFORO_07370</name>
</gene>
<evidence type="ECO:0000313" key="2">
    <source>
        <dbReference type="Proteomes" id="UP001595764"/>
    </source>
</evidence>